<keyword evidence="1" id="KW-0560">Oxidoreductase</keyword>
<evidence type="ECO:0000313" key="1">
    <source>
        <dbReference type="EMBL" id="MFC4388864.1"/>
    </source>
</evidence>
<name>A0ABV8VYS9_9BACI</name>
<dbReference type="Proteomes" id="UP001595880">
    <property type="component" value="Unassembled WGS sequence"/>
</dbReference>
<dbReference type="InterPro" id="IPR003718">
    <property type="entry name" value="OsmC/Ohr_fam"/>
</dbReference>
<dbReference type="EMBL" id="JBHSDV010000005">
    <property type="protein sequence ID" value="MFC4388864.1"/>
    <property type="molecule type" value="Genomic_DNA"/>
</dbReference>
<dbReference type="PANTHER" id="PTHR34352:SF1">
    <property type="entry name" value="PROTEIN YHFA"/>
    <property type="match status" value="1"/>
</dbReference>
<dbReference type="PANTHER" id="PTHR34352">
    <property type="entry name" value="PROTEIN YHFA"/>
    <property type="match status" value="1"/>
</dbReference>
<keyword evidence="1" id="KW-0575">Peroxidase</keyword>
<dbReference type="EC" id="1.11.1.-" evidence="1"/>
<dbReference type="Pfam" id="PF02566">
    <property type="entry name" value="OsmC"/>
    <property type="match status" value="1"/>
</dbReference>
<organism evidence="1 2">
    <name type="scientific">Gracilibacillus marinus</name>
    <dbReference type="NCBI Taxonomy" id="630535"/>
    <lineage>
        <taxon>Bacteria</taxon>
        <taxon>Bacillati</taxon>
        <taxon>Bacillota</taxon>
        <taxon>Bacilli</taxon>
        <taxon>Bacillales</taxon>
        <taxon>Bacillaceae</taxon>
        <taxon>Gracilibacillus</taxon>
    </lineage>
</organism>
<dbReference type="RefSeq" id="WP_390200201.1">
    <property type="nucleotide sequence ID" value="NZ_JBHSDV010000005.1"/>
</dbReference>
<reference evidence="2" key="1">
    <citation type="journal article" date="2019" name="Int. J. Syst. Evol. Microbiol.">
        <title>The Global Catalogue of Microorganisms (GCM) 10K type strain sequencing project: providing services to taxonomists for standard genome sequencing and annotation.</title>
        <authorList>
            <consortium name="The Broad Institute Genomics Platform"/>
            <consortium name="The Broad Institute Genome Sequencing Center for Infectious Disease"/>
            <person name="Wu L."/>
            <person name="Ma J."/>
        </authorList>
    </citation>
    <scope>NUCLEOTIDE SEQUENCE [LARGE SCALE GENOMIC DNA]</scope>
    <source>
        <strain evidence="2">KACC 14058</strain>
    </source>
</reference>
<protein>
    <submittedName>
        <fullName evidence="1">OsmC family protein</fullName>
        <ecNumber evidence="1">1.11.1.-</ecNumber>
    </submittedName>
</protein>
<proteinExistence type="predicted"/>
<sequence length="130" mass="14982">MDFYLKEGGVRTKLAYGELDISGNEDYGYRPFQLMVASIVGCSASVFRKILEKKRIKIDDLKIEVEVNRNPDQANRIESLHLNYIVKGYQLNNERLEKSLEIARKNCSMIRTIEDSVKITESLDIIPLNK</sequence>
<dbReference type="InterPro" id="IPR015946">
    <property type="entry name" value="KH_dom-like_a/b"/>
</dbReference>
<gene>
    <name evidence="1" type="ORF">ACFOZ1_13765</name>
</gene>
<evidence type="ECO:0000313" key="2">
    <source>
        <dbReference type="Proteomes" id="UP001595880"/>
    </source>
</evidence>
<dbReference type="SUPFAM" id="SSF82784">
    <property type="entry name" value="OsmC-like"/>
    <property type="match status" value="1"/>
</dbReference>
<comment type="caution">
    <text evidence="1">The sequence shown here is derived from an EMBL/GenBank/DDBJ whole genome shotgun (WGS) entry which is preliminary data.</text>
</comment>
<keyword evidence="2" id="KW-1185">Reference proteome</keyword>
<dbReference type="Gene3D" id="3.30.300.20">
    <property type="match status" value="1"/>
</dbReference>
<dbReference type="GO" id="GO:0004601">
    <property type="term" value="F:peroxidase activity"/>
    <property type="evidence" value="ECO:0007669"/>
    <property type="project" value="UniProtKB-KW"/>
</dbReference>
<dbReference type="InterPro" id="IPR036102">
    <property type="entry name" value="OsmC/Ohrsf"/>
</dbReference>
<accession>A0ABV8VYS9</accession>